<organism evidence="5 6">
    <name type="scientific">Anaeramoeba ignava</name>
    <name type="common">Anaerobic marine amoeba</name>
    <dbReference type="NCBI Taxonomy" id="1746090"/>
    <lineage>
        <taxon>Eukaryota</taxon>
        <taxon>Metamonada</taxon>
        <taxon>Anaeramoebidae</taxon>
        <taxon>Anaeramoeba</taxon>
    </lineage>
</organism>
<dbReference type="Gene3D" id="3.30.70.330">
    <property type="match status" value="3"/>
</dbReference>
<proteinExistence type="predicted"/>
<feature type="domain" description="RRM" evidence="4">
    <location>
        <begin position="43"/>
        <end position="123"/>
    </location>
</feature>
<gene>
    <name evidence="5" type="ORF">M0811_10753</name>
</gene>
<feature type="compositionally biased region" description="Polar residues" evidence="3">
    <location>
        <begin position="1"/>
        <end position="29"/>
    </location>
</feature>
<dbReference type="SMART" id="SM00360">
    <property type="entry name" value="RRM"/>
    <property type="match status" value="3"/>
</dbReference>
<feature type="domain" description="RRM" evidence="4">
    <location>
        <begin position="529"/>
        <end position="606"/>
    </location>
</feature>
<dbReference type="PANTHER" id="PTHR48025:SF1">
    <property type="entry name" value="RRM DOMAIN-CONTAINING PROTEIN"/>
    <property type="match status" value="1"/>
</dbReference>
<dbReference type="InterPro" id="IPR050502">
    <property type="entry name" value="Euk_RNA-bind_prot"/>
</dbReference>
<evidence type="ECO:0000256" key="2">
    <source>
        <dbReference type="PROSITE-ProRule" id="PRU00176"/>
    </source>
</evidence>
<sequence>MNFFSLSDFNPSLETNSPQRPTTNKQRTPQHGIPKKQTNRNKREVFVGHLSSDVTEDDLYELFQSAGSILRVRILKNKNGESKRCGFVEFTNTDSAENAIQMFHKKVFLRDTSRPIFVEYSHPDPKEAKEKELANKSRKFSDSEPVVLYLANLPNGVQKSEIESLFSAYGKIIGVDLHGNQPHINTKNVYAFVRMESRRAAQNAIKQLDQSKPFQDMILPMVVRMRETIAERETRMSTKTNGDSSGKSHKSRDQEFSEFEKRQQEMFLSSGNPLSKISPNALAGLAPLSYSGLSSNEFGTNDSLLKALQSSVYSPFSQLLLPQNPFAQTDPTQQLLLAQLSQLHSIDPLQQLRSPLSQSSDTMKLLQLLSSNENFNSALAPFLSDQSSLLETSIIVMMITKTQNFLITNPNPRKSTDSRNSHYNEFENKEFAQSPLDQDYAFENENIPEQNDPFLNENHSPKIPRHNSKSQSKQSTSPHLNHNPNHNPKSKSKSKSKLKSKSNLSQESKNHPNQNTLTESEQIEKEPDSNIFVHGLPLNFTDSDLAILFSIFRITNAYIFPDKSNSKTTCSGIVSFANQDEASKAIKDMNGILINNQRLRLLPTLSDQFFLL</sequence>
<dbReference type="OrthoDB" id="410044at2759"/>
<dbReference type="InterPro" id="IPR000504">
    <property type="entry name" value="RRM_dom"/>
</dbReference>
<evidence type="ECO:0000313" key="5">
    <source>
        <dbReference type="EMBL" id="KAJ5070683.1"/>
    </source>
</evidence>
<comment type="caution">
    <text evidence="5">The sequence shown here is derived from an EMBL/GenBank/DDBJ whole genome shotgun (WGS) entry which is preliminary data.</text>
</comment>
<feature type="compositionally biased region" description="Polar residues" evidence="3">
    <location>
        <begin position="511"/>
        <end position="520"/>
    </location>
</feature>
<feature type="region of interest" description="Disordered" evidence="3">
    <location>
        <begin position="448"/>
        <end position="524"/>
    </location>
</feature>
<dbReference type="Pfam" id="PF00076">
    <property type="entry name" value="RRM_1"/>
    <property type="match status" value="3"/>
</dbReference>
<evidence type="ECO:0000256" key="3">
    <source>
        <dbReference type="SAM" id="MobiDB-lite"/>
    </source>
</evidence>
<accession>A0A9Q0LDE9</accession>
<keyword evidence="6" id="KW-1185">Reference proteome</keyword>
<evidence type="ECO:0000256" key="1">
    <source>
        <dbReference type="ARBA" id="ARBA00022884"/>
    </source>
</evidence>
<dbReference type="GO" id="GO:0003729">
    <property type="term" value="F:mRNA binding"/>
    <property type="evidence" value="ECO:0007669"/>
    <property type="project" value="TreeGrafter"/>
</dbReference>
<dbReference type="OMA" id="YAFENEN"/>
<feature type="compositionally biased region" description="Basic and acidic residues" evidence="3">
    <location>
        <begin position="251"/>
        <end position="260"/>
    </location>
</feature>
<name>A0A9Q0LDE9_ANAIG</name>
<protein>
    <submittedName>
        <fullName evidence="5">RNA-binding protein</fullName>
    </submittedName>
</protein>
<evidence type="ECO:0000313" key="6">
    <source>
        <dbReference type="Proteomes" id="UP001149090"/>
    </source>
</evidence>
<dbReference type="AlphaFoldDB" id="A0A9Q0LDE9"/>
<dbReference type="PANTHER" id="PTHR48025">
    <property type="entry name" value="OS02G0815200 PROTEIN"/>
    <property type="match status" value="1"/>
</dbReference>
<dbReference type="SUPFAM" id="SSF54928">
    <property type="entry name" value="RNA-binding domain, RBD"/>
    <property type="match status" value="2"/>
</dbReference>
<feature type="region of interest" description="Disordered" evidence="3">
    <location>
        <begin position="1"/>
        <end position="41"/>
    </location>
</feature>
<feature type="region of interest" description="Disordered" evidence="3">
    <location>
        <begin position="231"/>
        <end position="260"/>
    </location>
</feature>
<dbReference type="InterPro" id="IPR012677">
    <property type="entry name" value="Nucleotide-bd_a/b_plait_sf"/>
</dbReference>
<reference evidence="5" key="1">
    <citation type="submission" date="2022-10" db="EMBL/GenBank/DDBJ databases">
        <title>Novel sulphate-reducing endosymbionts in the free-living metamonad Anaeramoeba.</title>
        <authorList>
            <person name="Jerlstrom-Hultqvist J."/>
            <person name="Cepicka I."/>
            <person name="Gallot-Lavallee L."/>
            <person name="Salas-Leiva D."/>
            <person name="Curtis B.A."/>
            <person name="Zahonova K."/>
            <person name="Pipaliya S."/>
            <person name="Dacks J."/>
            <person name="Roger A.J."/>
        </authorList>
    </citation>
    <scope>NUCLEOTIDE SEQUENCE</scope>
    <source>
        <strain evidence="5">BMAN</strain>
    </source>
</reference>
<dbReference type="PROSITE" id="PS50102">
    <property type="entry name" value="RRM"/>
    <property type="match status" value="3"/>
</dbReference>
<dbReference type="Proteomes" id="UP001149090">
    <property type="component" value="Unassembled WGS sequence"/>
</dbReference>
<keyword evidence="1 2" id="KW-0694">RNA-binding</keyword>
<dbReference type="InterPro" id="IPR035979">
    <property type="entry name" value="RBD_domain_sf"/>
</dbReference>
<feature type="domain" description="RRM" evidence="4">
    <location>
        <begin position="146"/>
        <end position="209"/>
    </location>
</feature>
<evidence type="ECO:0000259" key="4">
    <source>
        <dbReference type="PROSITE" id="PS50102"/>
    </source>
</evidence>
<dbReference type="EMBL" id="JAPDFW010000093">
    <property type="protein sequence ID" value="KAJ5070683.1"/>
    <property type="molecule type" value="Genomic_DNA"/>
</dbReference>
<dbReference type="CDD" id="cd00590">
    <property type="entry name" value="RRM_SF"/>
    <property type="match status" value="2"/>
</dbReference>
<feature type="compositionally biased region" description="Basic residues" evidence="3">
    <location>
        <begin position="488"/>
        <end position="500"/>
    </location>
</feature>
<feature type="compositionally biased region" description="Low complexity" evidence="3">
    <location>
        <begin position="477"/>
        <end position="487"/>
    </location>
</feature>